<evidence type="ECO:0000313" key="3">
    <source>
        <dbReference type="Proteomes" id="UP000676336"/>
    </source>
</evidence>
<feature type="non-terminal residue" evidence="2">
    <location>
        <position position="1"/>
    </location>
</feature>
<comment type="caution">
    <text evidence="2">The sequence shown here is derived from an EMBL/GenBank/DDBJ whole genome shotgun (WGS) entry which is preliminary data.</text>
</comment>
<feature type="compositionally biased region" description="Basic and acidic residues" evidence="1">
    <location>
        <begin position="9"/>
        <end position="27"/>
    </location>
</feature>
<feature type="region of interest" description="Disordered" evidence="1">
    <location>
        <begin position="1"/>
        <end position="27"/>
    </location>
</feature>
<sequence>CWAFNGEGRVGDSSRSEAGDPDRSCAI</sequence>
<protein>
    <submittedName>
        <fullName evidence="2">Uncharacterized protein</fullName>
    </submittedName>
</protein>
<accession>A0A8S2ZZ02</accession>
<evidence type="ECO:0000256" key="1">
    <source>
        <dbReference type="SAM" id="MobiDB-lite"/>
    </source>
</evidence>
<dbReference type="EMBL" id="CAJOBI010118820">
    <property type="protein sequence ID" value="CAF4668140.1"/>
    <property type="molecule type" value="Genomic_DNA"/>
</dbReference>
<name>A0A8S2ZZ02_9BILA</name>
<evidence type="ECO:0000313" key="2">
    <source>
        <dbReference type="EMBL" id="CAF4668140.1"/>
    </source>
</evidence>
<dbReference type="Proteomes" id="UP000676336">
    <property type="component" value="Unassembled WGS sequence"/>
</dbReference>
<gene>
    <name evidence="2" type="ORF">SMN809_LOCUS41774</name>
</gene>
<proteinExistence type="predicted"/>
<organism evidence="2 3">
    <name type="scientific">Rotaria magnacalcarata</name>
    <dbReference type="NCBI Taxonomy" id="392030"/>
    <lineage>
        <taxon>Eukaryota</taxon>
        <taxon>Metazoa</taxon>
        <taxon>Spiralia</taxon>
        <taxon>Gnathifera</taxon>
        <taxon>Rotifera</taxon>
        <taxon>Eurotatoria</taxon>
        <taxon>Bdelloidea</taxon>
        <taxon>Philodinida</taxon>
        <taxon>Philodinidae</taxon>
        <taxon>Rotaria</taxon>
    </lineage>
</organism>
<reference evidence="2" key="1">
    <citation type="submission" date="2021-02" db="EMBL/GenBank/DDBJ databases">
        <authorList>
            <person name="Nowell W R."/>
        </authorList>
    </citation>
    <scope>NUCLEOTIDE SEQUENCE</scope>
</reference>
<dbReference type="AlphaFoldDB" id="A0A8S2ZZ02"/>